<dbReference type="CDD" id="cd00063">
    <property type="entry name" value="FN3"/>
    <property type="match status" value="1"/>
</dbReference>
<evidence type="ECO:0000256" key="1">
    <source>
        <dbReference type="SAM" id="Phobius"/>
    </source>
</evidence>
<comment type="caution">
    <text evidence="3">The sequence shown here is derived from an EMBL/GenBank/DDBJ whole genome shotgun (WGS) entry which is preliminary data.</text>
</comment>
<dbReference type="EMBL" id="LBOW01000012">
    <property type="protein sequence ID" value="KKP44074.1"/>
    <property type="molecule type" value="Genomic_DNA"/>
</dbReference>
<dbReference type="SUPFAM" id="SSF49265">
    <property type="entry name" value="Fibronectin type III"/>
    <property type="match status" value="1"/>
</dbReference>
<feature type="transmembrane region" description="Helical" evidence="1">
    <location>
        <begin position="276"/>
        <end position="293"/>
    </location>
</feature>
<sequence length="297" mass="32272">MQNKFKHSLWLLVFGLWLATRPVLAITPTVSIQDLPSYVTVDNFKLSCSALGGSNIQFAYKKEGGSYQNFGGVIDITTDPCQVQVGSSQINEQTKYHFKVILDGNVNDETSTTYDVAGPSPVTGYRKDSGGNNNIVIHWKNPNSEDLAKVIIYRGETVDFSADSNHEITTVNGTPNSEMTYTTDIPDNTKTYYYSLRAVDKAGNSSSLVGDGSATITTTIATQAQSENGVSEVRQLPKETNGQVLGEDRVEGPDLESTQTPSLSGIIANVTKNKPWLFVGGALLILGIAVYLFKRNK</sequence>
<dbReference type="InterPro" id="IPR013783">
    <property type="entry name" value="Ig-like_fold"/>
</dbReference>
<dbReference type="Proteomes" id="UP000034778">
    <property type="component" value="Unassembled WGS sequence"/>
</dbReference>
<feature type="signal peptide" evidence="2">
    <location>
        <begin position="1"/>
        <end position="25"/>
    </location>
</feature>
<accession>A0A0F9ZIY5</accession>
<organism evidence="3 4">
    <name type="scientific">Candidatus Woesebacteria bacterium GW2011_GWB1_33_22</name>
    <dbReference type="NCBI Taxonomy" id="1618566"/>
    <lineage>
        <taxon>Bacteria</taxon>
        <taxon>Candidatus Woeseibacteriota</taxon>
    </lineage>
</organism>
<keyword evidence="1" id="KW-0812">Transmembrane</keyword>
<dbReference type="InterPro" id="IPR036116">
    <property type="entry name" value="FN3_sf"/>
</dbReference>
<gene>
    <name evidence="3" type="ORF">UR35_C0012G0031</name>
</gene>
<keyword evidence="1" id="KW-1133">Transmembrane helix</keyword>
<dbReference type="Gene3D" id="2.60.40.10">
    <property type="entry name" value="Immunoglobulins"/>
    <property type="match status" value="1"/>
</dbReference>
<evidence type="ECO:0008006" key="5">
    <source>
        <dbReference type="Google" id="ProtNLM"/>
    </source>
</evidence>
<dbReference type="InterPro" id="IPR003961">
    <property type="entry name" value="FN3_dom"/>
</dbReference>
<evidence type="ECO:0000256" key="2">
    <source>
        <dbReference type="SAM" id="SignalP"/>
    </source>
</evidence>
<name>A0A0F9ZIY5_9BACT</name>
<keyword evidence="2" id="KW-0732">Signal</keyword>
<reference evidence="3 4" key="1">
    <citation type="journal article" date="2015" name="Nature">
        <title>rRNA introns, odd ribosomes, and small enigmatic genomes across a large radiation of phyla.</title>
        <authorList>
            <person name="Brown C.T."/>
            <person name="Hug L.A."/>
            <person name="Thomas B.C."/>
            <person name="Sharon I."/>
            <person name="Castelle C.J."/>
            <person name="Singh A."/>
            <person name="Wilkins M.J."/>
            <person name="Williams K.H."/>
            <person name="Banfield J.F."/>
        </authorList>
    </citation>
    <scope>NUCLEOTIDE SEQUENCE [LARGE SCALE GENOMIC DNA]</scope>
</reference>
<keyword evidence="1" id="KW-0472">Membrane</keyword>
<dbReference type="AlphaFoldDB" id="A0A0F9ZIY5"/>
<dbReference type="STRING" id="1618566.UR35_C0012G0031"/>
<feature type="chain" id="PRO_5002530583" description="Fibronectin type-III domain-containing protein" evidence="2">
    <location>
        <begin position="26"/>
        <end position="297"/>
    </location>
</feature>
<protein>
    <recommendedName>
        <fullName evidence="5">Fibronectin type-III domain-containing protein</fullName>
    </recommendedName>
</protein>
<evidence type="ECO:0000313" key="3">
    <source>
        <dbReference type="EMBL" id="KKP44074.1"/>
    </source>
</evidence>
<proteinExistence type="predicted"/>
<evidence type="ECO:0000313" key="4">
    <source>
        <dbReference type="Proteomes" id="UP000034778"/>
    </source>
</evidence>